<dbReference type="PANTHER" id="PTHR41694">
    <property type="entry name" value="ENDOGENOUS RETROVIRUS GROUP K MEMBER POL PROTEIN"/>
    <property type="match status" value="1"/>
</dbReference>
<dbReference type="PROSITE" id="PS50876">
    <property type="entry name" value="ZF_INTEGRASE"/>
    <property type="match status" value="1"/>
</dbReference>
<feature type="domain" description="Integrase-type" evidence="11">
    <location>
        <begin position="316"/>
        <end position="357"/>
    </location>
</feature>
<evidence type="ECO:0000256" key="7">
    <source>
        <dbReference type="ARBA" id="ARBA00022918"/>
    </source>
</evidence>
<name>A0ABQ9DA63_9PASS</name>
<dbReference type="InterPro" id="IPR001995">
    <property type="entry name" value="Peptidase_A2_cat"/>
</dbReference>
<dbReference type="Pfam" id="PF02022">
    <property type="entry name" value="Integrase_Zn"/>
    <property type="match status" value="1"/>
</dbReference>
<keyword evidence="7" id="KW-0695">RNA-directed DNA polymerase</keyword>
<dbReference type="InterPro" id="IPR003308">
    <property type="entry name" value="Integrase_Zn-bd_dom_N"/>
</dbReference>
<evidence type="ECO:0000256" key="3">
    <source>
        <dbReference type="ARBA" id="ARBA00022722"/>
    </source>
</evidence>
<keyword evidence="1" id="KW-0808">Transferase</keyword>
<feature type="domain" description="Peptidase A2" evidence="10">
    <location>
        <begin position="192"/>
        <end position="204"/>
    </location>
</feature>
<gene>
    <name evidence="12" type="ORF">WISP_82112</name>
</gene>
<evidence type="ECO:0000256" key="9">
    <source>
        <dbReference type="SAM" id="MobiDB-lite"/>
    </source>
</evidence>
<keyword evidence="6" id="KW-0378">Hydrolase</keyword>
<evidence type="ECO:0000259" key="11">
    <source>
        <dbReference type="PROSITE" id="PS50876"/>
    </source>
</evidence>
<reference evidence="12" key="1">
    <citation type="submission" date="2019-10" db="EMBL/GenBank/DDBJ databases">
        <authorList>
            <person name="Soares A.E.R."/>
            <person name="Aleixo A."/>
            <person name="Schneider P."/>
            <person name="Miyaki C.Y."/>
            <person name="Schneider M.P."/>
            <person name="Mello C."/>
            <person name="Vasconcelos A.T.R."/>
        </authorList>
    </citation>
    <scope>NUCLEOTIDE SEQUENCE</scope>
    <source>
        <tissue evidence="12">Muscle</tissue>
    </source>
</reference>
<dbReference type="SUPFAM" id="SSF46919">
    <property type="entry name" value="N-terminal Zn binding domain of HIV integrase"/>
    <property type="match status" value="1"/>
</dbReference>
<dbReference type="PROSITE" id="PS50175">
    <property type="entry name" value="ASP_PROT_RETROV"/>
    <property type="match status" value="1"/>
</dbReference>
<evidence type="ECO:0000256" key="6">
    <source>
        <dbReference type="ARBA" id="ARBA00022801"/>
    </source>
</evidence>
<evidence type="ECO:0000256" key="5">
    <source>
        <dbReference type="ARBA" id="ARBA00022759"/>
    </source>
</evidence>
<protein>
    <recommendedName>
        <fullName evidence="14">RNA-directed DNA polymerase</fullName>
    </recommendedName>
</protein>
<dbReference type="Gene3D" id="1.10.10.200">
    <property type="match status" value="1"/>
</dbReference>
<evidence type="ECO:0000256" key="8">
    <source>
        <dbReference type="PROSITE-ProRule" id="PRU00450"/>
    </source>
</evidence>
<dbReference type="EMBL" id="WHWB01034037">
    <property type="protein sequence ID" value="KAJ7414730.1"/>
    <property type="molecule type" value="Genomic_DNA"/>
</dbReference>
<evidence type="ECO:0000256" key="2">
    <source>
        <dbReference type="ARBA" id="ARBA00022695"/>
    </source>
</evidence>
<dbReference type="Proteomes" id="UP001145742">
    <property type="component" value="Unassembled WGS sequence"/>
</dbReference>
<sequence length="435" mass="48218">MLIPVRPSRTPFNTSPSKERPVLGKRQPERSGQRDDTKCLPPAVQQVVVPPADNPRGGTLPSGDKLGLAAAQPQCLDKEDCHTVLMVTTKQLDNLKGTFLVMCTVQASDMGLVVVPALLTVANASNFSVFIKPSFYLMELLPEDTVAQLIPLENKQCNKGSVQVACTQTLTMERPMLACSVVFPNLGLWIQLNGLLDTGADINIWLRGWPTITPSTDIRGVGGVQIPKQSVFPLLIHGPEGVVSRIENSYLKDLSNKQLFHMFSTLFNVIQCREHPFFIQHIRSHMDLPGLLVEGNRVADQAADSAVMVNVAPIPNHFEKAQISHKFFHQSAKALQRDYHLSASQARDIMSACPDCQKAWLLLSGLQPGTLRAYLKSDRKEHDSWQPFNIKFPSPESSHRLCRIREKDNALDSSAWSCPAGDPKGRWEPLGIYFT</sequence>
<proteinExistence type="predicted"/>
<dbReference type="SUPFAM" id="SSF50630">
    <property type="entry name" value="Acid proteases"/>
    <property type="match status" value="1"/>
</dbReference>
<feature type="region of interest" description="Disordered" evidence="9">
    <location>
        <begin position="1"/>
        <end position="40"/>
    </location>
</feature>
<comment type="caution">
    <text evidence="12">The sequence shown here is derived from an EMBL/GenBank/DDBJ whole genome shotgun (WGS) entry which is preliminary data.</text>
</comment>
<keyword evidence="13" id="KW-1185">Reference proteome</keyword>
<evidence type="ECO:0000313" key="12">
    <source>
        <dbReference type="EMBL" id="KAJ7414730.1"/>
    </source>
</evidence>
<evidence type="ECO:0000313" key="13">
    <source>
        <dbReference type="Proteomes" id="UP001145742"/>
    </source>
</evidence>
<evidence type="ECO:0000256" key="1">
    <source>
        <dbReference type="ARBA" id="ARBA00022679"/>
    </source>
</evidence>
<keyword evidence="4" id="KW-0479">Metal-binding</keyword>
<keyword evidence="8" id="KW-0863">Zinc-finger</keyword>
<keyword evidence="2" id="KW-0548">Nucleotidyltransferase</keyword>
<keyword evidence="3" id="KW-0540">Nuclease</keyword>
<evidence type="ECO:0000259" key="10">
    <source>
        <dbReference type="PROSITE" id="PS50175"/>
    </source>
</evidence>
<keyword evidence="8" id="KW-0862">Zinc</keyword>
<evidence type="ECO:0008006" key="14">
    <source>
        <dbReference type="Google" id="ProtNLM"/>
    </source>
</evidence>
<evidence type="ECO:0000256" key="4">
    <source>
        <dbReference type="ARBA" id="ARBA00022723"/>
    </source>
</evidence>
<dbReference type="InterPro" id="IPR021109">
    <property type="entry name" value="Peptidase_aspartic_dom_sf"/>
</dbReference>
<dbReference type="PANTHER" id="PTHR41694:SF3">
    <property type="entry name" value="RNA-DIRECTED DNA POLYMERASE-RELATED"/>
    <property type="match status" value="1"/>
</dbReference>
<accession>A0ABQ9DA63</accession>
<organism evidence="12 13">
    <name type="scientific">Willisornis vidua</name>
    <name type="common">Xingu scale-backed antbird</name>
    <dbReference type="NCBI Taxonomy" id="1566151"/>
    <lineage>
        <taxon>Eukaryota</taxon>
        <taxon>Metazoa</taxon>
        <taxon>Chordata</taxon>
        <taxon>Craniata</taxon>
        <taxon>Vertebrata</taxon>
        <taxon>Euteleostomi</taxon>
        <taxon>Archelosauria</taxon>
        <taxon>Archosauria</taxon>
        <taxon>Dinosauria</taxon>
        <taxon>Saurischia</taxon>
        <taxon>Theropoda</taxon>
        <taxon>Coelurosauria</taxon>
        <taxon>Aves</taxon>
        <taxon>Neognathae</taxon>
        <taxon>Neoaves</taxon>
        <taxon>Telluraves</taxon>
        <taxon>Australaves</taxon>
        <taxon>Passeriformes</taxon>
        <taxon>Thamnophilidae</taxon>
        <taxon>Willisornis</taxon>
    </lineage>
</organism>
<feature type="compositionally biased region" description="Basic and acidic residues" evidence="9">
    <location>
        <begin position="17"/>
        <end position="38"/>
    </location>
</feature>
<keyword evidence="5" id="KW-0255">Endonuclease</keyword>
<dbReference type="InterPro" id="IPR017856">
    <property type="entry name" value="Integrase-like_N"/>
</dbReference>
<dbReference type="Gene3D" id="2.40.70.10">
    <property type="entry name" value="Acid Proteases"/>
    <property type="match status" value="1"/>
</dbReference>